<gene>
    <name evidence="1" type="ORF">UFOVP735_37</name>
</gene>
<evidence type="ECO:0000313" key="1">
    <source>
        <dbReference type="EMBL" id="CAB5224195.1"/>
    </source>
</evidence>
<dbReference type="Gene3D" id="3.30.40.220">
    <property type="match status" value="1"/>
</dbReference>
<proteinExistence type="predicted"/>
<dbReference type="EMBL" id="LR798334">
    <property type="protein sequence ID" value="CAB5224195.1"/>
    <property type="molecule type" value="Genomic_DNA"/>
</dbReference>
<accession>A0A6J7X1A4</accession>
<sequence>MADEATQQQDRREYWRQYQSERYGRIKREKVFKRGADPGTLEQYKKAVEELGLQGQKNWRARKKLKQQICGNADAVPIVTFLYNRAKHSAKQRGIEFTIVQADIVLVDKCPLLKVPLIYGALEDGNAAYRPSLDRIDNAKGYVKGNVQVVSARGNILKRDATLEELTKLGEWAEAHLKNR</sequence>
<reference evidence="1" key="1">
    <citation type="submission" date="2020-05" db="EMBL/GenBank/DDBJ databases">
        <authorList>
            <person name="Chiriac C."/>
            <person name="Salcher M."/>
            <person name="Ghai R."/>
            <person name="Kavagutti S V."/>
        </authorList>
    </citation>
    <scope>NUCLEOTIDE SEQUENCE</scope>
</reference>
<name>A0A6J7X1A4_9CAUD</name>
<organism evidence="1">
    <name type="scientific">uncultured Caudovirales phage</name>
    <dbReference type="NCBI Taxonomy" id="2100421"/>
    <lineage>
        <taxon>Viruses</taxon>
        <taxon>Duplodnaviria</taxon>
        <taxon>Heunggongvirae</taxon>
        <taxon>Uroviricota</taxon>
        <taxon>Caudoviricetes</taxon>
        <taxon>Peduoviridae</taxon>
        <taxon>Maltschvirus</taxon>
        <taxon>Maltschvirus maltsch</taxon>
    </lineage>
</organism>
<protein>
    <submittedName>
        <fullName evidence="1">Uncharacterized protein</fullName>
    </submittedName>
</protein>